<dbReference type="Proteomes" id="UP000560131">
    <property type="component" value="Unassembled WGS sequence"/>
</dbReference>
<gene>
    <name evidence="2" type="ORF">F4693_000834</name>
    <name evidence="1" type="ORF">FHS97_003089</name>
</gene>
<dbReference type="EMBL" id="JACIJN010000011">
    <property type="protein sequence ID" value="MBB5727135.1"/>
    <property type="molecule type" value="Genomic_DNA"/>
</dbReference>
<reference evidence="2 3" key="3">
    <citation type="submission" date="2020-08" db="EMBL/GenBank/DDBJ databases">
        <authorList>
            <person name="Partida-Martinez L."/>
            <person name="Huntemann M."/>
            <person name="Clum A."/>
            <person name="Wang J."/>
            <person name="Palaniappan K."/>
            <person name="Ritter S."/>
            <person name="Chen I.-M."/>
            <person name="Stamatis D."/>
            <person name="Reddy T."/>
            <person name="O'Malley R."/>
            <person name="Daum C."/>
            <person name="Shapiro N."/>
            <person name="Ivanova N."/>
            <person name="Kyrpides N."/>
            <person name="Woyke T."/>
        </authorList>
    </citation>
    <scope>NUCLEOTIDE SEQUENCE [LARGE SCALE GENOMIC DNA]</scope>
    <source>
        <strain evidence="2 3">AS3.13</strain>
    </source>
</reference>
<reference evidence="1 4" key="1">
    <citation type="submission" date="2020-08" db="EMBL/GenBank/DDBJ databases">
        <title>Genomic Encyclopedia of Type Strains, Phase IV (KMG-IV): sequencing the most valuable type-strain genomes for metagenomic binning, comparative biology and taxonomic classification.</title>
        <authorList>
            <person name="Goeker M."/>
        </authorList>
    </citation>
    <scope>NUCLEOTIDE SEQUENCE [LARGE SCALE GENOMIC DNA]</scope>
    <source>
        <strain evidence="1 4">DSM 101535</strain>
    </source>
</reference>
<accession>A0A7X0JA59</accession>
<proteinExistence type="predicted"/>
<evidence type="ECO:0000313" key="2">
    <source>
        <dbReference type="EMBL" id="MBB6503879.1"/>
    </source>
</evidence>
<evidence type="ECO:0000313" key="3">
    <source>
        <dbReference type="Proteomes" id="UP000522313"/>
    </source>
</evidence>
<evidence type="ECO:0000313" key="1">
    <source>
        <dbReference type="EMBL" id="MBB5727135.1"/>
    </source>
</evidence>
<name>A0A7X0JA59_9SPHN</name>
<reference evidence="2 3" key="2">
    <citation type="submission" date="2020-08" db="EMBL/GenBank/DDBJ databases">
        <title>The Agave Microbiome: Exploring the role of microbial communities in plant adaptations to desert environments.</title>
        <authorList>
            <person name="Partida-Martinez L.P."/>
        </authorList>
    </citation>
    <scope>NUCLEOTIDE SEQUENCE [LARGE SCALE GENOMIC DNA]</scope>
    <source>
        <strain evidence="2 3">AS3.13</strain>
    </source>
</reference>
<protein>
    <submittedName>
        <fullName evidence="2">Uncharacterized protein</fullName>
    </submittedName>
</protein>
<keyword evidence="4" id="KW-1185">Reference proteome</keyword>
<dbReference type="AlphaFoldDB" id="A0A7X0JA59"/>
<dbReference type="EMBL" id="JACHBT010000003">
    <property type="protein sequence ID" value="MBB6503879.1"/>
    <property type="molecule type" value="Genomic_DNA"/>
</dbReference>
<evidence type="ECO:0000313" key="4">
    <source>
        <dbReference type="Proteomes" id="UP000560131"/>
    </source>
</evidence>
<sequence>MRIGAYRPFGWYAAAVAQFEIAIASGWSVSATEEHQNIEVARDATIRTAIDRMLDAASGASSQVANCMIVGVDDDQERSFSITLSIIDYI</sequence>
<dbReference type="RefSeq" id="WP_184039896.1">
    <property type="nucleotide sequence ID" value="NZ_JACHBT010000003.1"/>
</dbReference>
<organism evidence="2 3">
    <name type="scientific">Sphingomonas endophytica</name>
    <dbReference type="NCBI Taxonomy" id="869719"/>
    <lineage>
        <taxon>Bacteria</taxon>
        <taxon>Pseudomonadati</taxon>
        <taxon>Pseudomonadota</taxon>
        <taxon>Alphaproteobacteria</taxon>
        <taxon>Sphingomonadales</taxon>
        <taxon>Sphingomonadaceae</taxon>
        <taxon>Sphingomonas</taxon>
    </lineage>
</organism>
<comment type="caution">
    <text evidence="2">The sequence shown here is derived from an EMBL/GenBank/DDBJ whole genome shotgun (WGS) entry which is preliminary data.</text>
</comment>
<dbReference type="Proteomes" id="UP000522313">
    <property type="component" value="Unassembled WGS sequence"/>
</dbReference>